<dbReference type="InterPro" id="IPR058060">
    <property type="entry name" value="HYC_CC_PP"/>
</dbReference>
<dbReference type="Proteomes" id="UP000236454">
    <property type="component" value="Unassembled WGS sequence"/>
</dbReference>
<dbReference type="InterPro" id="IPR058512">
    <property type="entry name" value="DUF8199"/>
</dbReference>
<sequence>MTSNKTYKFILFQLAVLIFVSASGFAINVHYCGEDMQNFSLLGEAEACNGTEKLDKQLEIDSCMLSQKSSQEEIQPEKCCSNKTYKIENNSDKKETEKGVNTNKTQLIATYLAVHNLVDLIIGETSINYSHYSPPALIKKRNLVFECFLI</sequence>
<dbReference type="AlphaFoldDB" id="A0A1I6YCY2"/>
<protein>
    <recommendedName>
        <fullName evidence="3">Secreted protein</fullName>
    </recommendedName>
</protein>
<proteinExistence type="predicted"/>
<accession>A0A1I6YCY2</accession>
<evidence type="ECO:0008006" key="3">
    <source>
        <dbReference type="Google" id="ProtNLM"/>
    </source>
</evidence>
<reference evidence="1 2" key="1">
    <citation type="submission" date="2016-10" db="EMBL/GenBank/DDBJ databases">
        <authorList>
            <person name="de Groot N.N."/>
        </authorList>
    </citation>
    <scope>NUCLEOTIDE SEQUENCE [LARGE SCALE GENOMIC DNA]</scope>
    <source>
        <strain evidence="1 2">CGMCC 1.7005</strain>
    </source>
</reference>
<organism evidence="1 2">
    <name type="scientific">Lishizhenia tianjinensis</name>
    <dbReference type="NCBI Taxonomy" id="477690"/>
    <lineage>
        <taxon>Bacteria</taxon>
        <taxon>Pseudomonadati</taxon>
        <taxon>Bacteroidota</taxon>
        <taxon>Flavobacteriia</taxon>
        <taxon>Flavobacteriales</taxon>
        <taxon>Crocinitomicaceae</taxon>
        <taxon>Lishizhenia</taxon>
    </lineage>
</organism>
<evidence type="ECO:0000313" key="1">
    <source>
        <dbReference type="EMBL" id="SFT48044.1"/>
    </source>
</evidence>
<gene>
    <name evidence="1" type="ORF">SAMN05216474_0797</name>
</gene>
<dbReference type="NCBIfam" id="NF047658">
    <property type="entry name" value="HYC_CC_PP"/>
    <property type="match status" value="1"/>
</dbReference>
<keyword evidence="2" id="KW-1185">Reference proteome</keyword>
<name>A0A1I6YCY2_9FLAO</name>
<evidence type="ECO:0000313" key="2">
    <source>
        <dbReference type="Proteomes" id="UP000236454"/>
    </source>
</evidence>
<dbReference type="Pfam" id="PF26622">
    <property type="entry name" value="DUF8199"/>
    <property type="match status" value="1"/>
</dbReference>
<dbReference type="STRING" id="477690.SAMN05216474_0797"/>
<dbReference type="EMBL" id="FPAS01000001">
    <property type="protein sequence ID" value="SFT48044.1"/>
    <property type="molecule type" value="Genomic_DNA"/>
</dbReference>
<dbReference type="RefSeq" id="WP_090246570.1">
    <property type="nucleotide sequence ID" value="NZ_FPAS01000001.1"/>
</dbReference>